<proteinExistence type="predicted"/>
<sequence>MLQRSVKSALRKVANNYREGMSLHPPLANGVAQALMTSGEFKRQVKSYRGFSDSNKERFQRLERMLMDYEGQDRITLDGLHRQFEMLYEMEHVVYQYMSGFNQPTYQASRGRVYAYQEYRDLEVLLDSIQQEYYTLMRHVLAEDLPMWSPFPKDGEHKWRHESFQKLWAQLMDKRNGQVVIKERLGDRAENQRLVGFRTRVMANLFRIMSKPWGLYLMQNIMDKKHSPIVVYPGKAYEPHFFPTCKSYKQSDYSRSYPEMNRSKNFSYASIDFTRKDSDAMVKDSKWKRYQKVESSTIGHVPPSRIEDQLKAVEIDESLALTETLRDTGLEMGSIVPHTQVVEAPTLSRRELKDYQWEDIDVAEGSIIRQGAAPMLDRYQTGGYLPNPSFLHLAEVLLMHDVDDLGGQRKIVAPPKDNFLQDSDLKEWDSEFWYKVHQAENSLRREHGLGEMKWHRQFRSSAIGK</sequence>
<dbReference type="AlphaFoldDB" id="A0AAE3XN21"/>
<dbReference type="RefSeq" id="WP_309938279.1">
    <property type="nucleotide sequence ID" value="NZ_AP025305.1"/>
</dbReference>
<comment type="caution">
    <text evidence="1">The sequence shown here is derived from an EMBL/GenBank/DDBJ whole genome shotgun (WGS) entry which is preliminary data.</text>
</comment>
<gene>
    <name evidence="1" type="ORF">HNQ88_001808</name>
</gene>
<keyword evidence="2" id="KW-1185">Reference proteome</keyword>
<organism evidence="1 2">
    <name type="scientific">Aureibacter tunicatorum</name>
    <dbReference type="NCBI Taxonomy" id="866807"/>
    <lineage>
        <taxon>Bacteria</taxon>
        <taxon>Pseudomonadati</taxon>
        <taxon>Bacteroidota</taxon>
        <taxon>Cytophagia</taxon>
        <taxon>Cytophagales</taxon>
        <taxon>Persicobacteraceae</taxon>
        <taxon>Aureibacter</taxon>
    </lineage>
</organism>
<reference evidence="1" key="1">
    <citation type="submission" date="2023-07" db="EMBL/GenBank/DDBJ databases">
        <title>Genomic Encyclopedia of Type Strains, Phase IV (KMG-IV): sequencing the most valuable type-strain genomes for metagenomic binning, comparative biology and taxonomic classification.</title>
        <authorList>
            <person name="Goeker M."/>
        </authorList>
    </citation>
    <scope>NUCLEOTIDE SEQUENCE</scope>
    <source>
        <strain evidence="1">DSM 26174</strain>
    </source>
</reference>
<evidence type="ECO:0000313" key="1">
    <source>
        <dbReference type="EMBL" id="MDR6238771.1"/>
    </source>
</evidence>
<accession>A0AAE3XN21</accession>
<protein>
    <submittedName>
        <fullName evidence="1">Uncharacterized protein</fullName>
    </submittedName>
</protein>
<dbReference type="Proteomes" id="UP001185092">
    <property type="component" value="Unassembled WGS sequence"/>
</dbReference>
<evidence type="ECO:0000313" key="2">
    <source>
        <dbReference type="Proteomes" id="UP001185092"/>
    </source>
</evidence>
<name>A0AAE3XN21_9BACT</name>
<dbReference type="EMBL" id="JAVDQD010000002">
    <property type="protein sequence ID" value="MDR6238771.1"/>
    <property type="molecule type" value="Genomic_DNA"/>
</dbReference>